<keyword evidence="2" id="KW-1185">Reference proteome</keyword>
<comment type="caution">
    <text evidence="1">The sequence shown here is derived from an EMBL/GenBank/DDBJ whole genome shotgun (WGS) entry which is preliminary data.</text>
</comment>
<name>A0ACB8ZXD3_ARCLA</name>
<dbReference type="Proteomes" id="UP001055879">
    <property type="component" value="Linkage Group LG09"/>
</dbReference>
<dbReference type="EMBL" id="CM042055">
    <property type="protein sequence ID" value="KAI3701838.1"/>
    <property type="molecule type" value="Genomic_DNA"/>
</dbReference>
<gene>
    <name evidence="1" type="ORF">L6452_27218</name>
</gene>
<proteinExistence type="predicted"/>
<sequence length="150" mass="16512">MQHNVARKLASPLDPVIGVNAAQTLLGCSADELAEMKAHLQELQRQKKLEALNDGRQQNVMQQLCLMHHTQSSGTQYPLVNNGIPVRDASQMFMFGDTNLVQALSNRLAQNQALQSRGLASHQLDGTAMSNESVGFVNLRWRHGLGLQNV</sequence>
<evidence type="ECO:0000313" key="2">
    <source>
        <dbReference type="Proteomes" id="UP001055879"/>
    </source>
</evidence>
<accession>A0ACB8ZXD3</accession>
<reference evidence="1 2" key="2">
    <citation type="journal article" date="2022" name="Mol. Ecol. Resour.">
        <title>The genomes of chicory, endive, great burdock and yacon provide insights into Asteraceae paleo-polyploidization history and plant inulin production.</title>
        <authorList>
            <person name="Fan W."/>
            <person name="Wang S."/>
            <person name="Wang H."/>
            <person name="Wang A."/>
            <person name="Jiang F."/>
            <person name="Liu H."/>
            <person name="Zhao H."/>
            <person name="Xu D."/>
            <person name="Zhang Y."/>
        </authorList>
    </citation>
    <scope>NUCLEOTIDE SEQUENCE [LARGE SCALE GENOMIC DNA]</scope>
    <source>
        <strain evidence="2">cv. Niubang</strain>
    </source>
</reference>
<reference evidence="2" key="1">
    <citation type="journal article" date="2022" name="Mol. Ecol. Resour.">
        <title>The genomes of chicory, endive, great burdock and yacon provide insights into Asteraceae palaeo-polyploidization history and plant inulin production.</title>
        <authorList>
            <person name="Fan W."/>
            <person name="Wang S."/>
            <person name="Wang H."/>
            <person name="Wang A."/>
            <person name="Jiang F."/>
            <person name="Liu H."/>
            <person name="Zhao H."/>
            <person name="Xu D."/>
            <person name="Zhang Y."/>
        </authorList>
    </citation>
    <scope>NUCLEOTIDE SEQUENCE [LARGE SCALE GENOMIC DNA]</scope>
    <source>
        <strain evidence="2">cv. Niubang</strain>
    </source>
</reference>
<evidence type="ECO:0000313" key="1">
    <source>
        <dbReference type="EMBL" id="KAI3701838.1"/>
    </source>
</evidence>
<protein>
    <submittedName>
        <fullName evidence="1">Uncharacterized protein</fullName>
    </submittedName>
</protein>
<organism evidence="1 2">
    <name type="scientific">Arctium lappa</name>
    <name type="common">Greater burdock</name>
    <name type="synonym">Lappa major</name>
    <dbReference type="NCBI Taxonomy" id="4217"/>
    <lineage>
        <taxon>Eukaryota</taxon>
        <taxon>Viridiplantae</taxon>
        <taxon>Streptophyta</taxon>
        <taxon>Embryophyta</taxon>
        <taxon>Tracheophyta</taxon>
        <taxon>Spermatophyta</taxon>
        <taxon>Magnoliopsida</taxon>
        <taxon>eudicotyledons</taxon>
        <taxon>Gunneridae</taxon>
        <taxon>Pentapetalae</taxon>
        <taxon>asterids</taxon>
        <taxon>campanulids</taxon>
        <taxon>Asterales</taxon>
        <taxon>Asteraceae</taxon>
        <taxon>Carduoideae</taxon>
        <taxon>Cardueae</taxon>
        <taxon>Arctiinae</taxon>
        <taxon>Arctium</taxon>
    </lineage>
</organism>